<sequence>MKHGLAAAAPLCLVALFGAGCQEKPPPRILSVAAESTTPLRERDVDEFLWLASMLSEEELEVLAEARPTLSDWPSESTRTVSVLTANERRAIEEGLRGSSLAETVAARPDGPRLLEELGWSAERFASVGAALGFAATANDLLDERELRRLQDEAQRQLVRLEADHRVFHQLSEADTAAIRRRAAWIPRAALLDAILGSSPENRRLALHRGNDLAAVLPDGFDRTALDRLLSDRERSAIPFHEPKAERDDALLRWDGAAIVSKPLGR</sequence>
<comment type="caution">
    <text evidence="1">The sequence shown here is derived from an EMBL/GenBank/DDBJ whole genome shotgun (WGS) entry which is preliminary data.</text>
</comment>
<gene>
    <name evidence="1" type="ORF">LzC2_06570</name>
</gene>
<evidence type="ECO:0000313" key="1">
    <source>
        <dbReference type="EMBL" id="NNJ24599.1"/>
    </source>
</evidence>
<accession>A0ABX1V931</accession>
<proteinExistence type="predicted"/>
<organism evidence="1 2">
    <name type="scientific">Alienimonas chondri</name>
    <dbReference type="NCBI Taxonomy" id="2681879"/>
    <lineage>
        <taxon>Bacteria</taxon>
        <taxon>Pseudomonadati</taxon>
        <taxon>Planctomycetota</taxon>
        <taxon>Planctomycetia</taxon>
        <taxon>Planctomycetales</taxon>
        <taxon>Planctomycetaceae</taxon>
        <taxon>Alienimonas</taxon>
    </lineage>
</organism>
<reference evidence="1 2" key="1">
    <citation type="journal article" date="2020" name="Syst. Appl. Microbiol.">
        <title>Alienimonas chondri sp. nov., a novel planctomycete isolated from the biofilm of the red alga Chondrus crispus.</title>
        <authorList>
            <person name="Vitorino I."/>
            <person name="Albuquerque L."/>
            <person name="Wiegand S."/>
            <person name="Kallscheuer N."/>
            <person name="da Costa M.S."/>
            <person name="Lobo-da-Cunha A."/>
            <person name="Jogler C."/>
            <person name="Lage O.M."/>
        </authorList>
    </citation>
    <scope>NUCLEOTIDE SEQUENCE [LARGE SCALE GENOMIC DNA]</scope>
    <source>
        <strain evidence="1 2">LzC2</strain>
    </source>
</reference>
<evidence type="ECO:0000313" key="2">
    <source>
        <dbReference type="Proteomes" id="UP000609651"/>
    </source>
</evidence>
<dbReference type="Proteomes" id="UP000609651">
    <property type="component" value="Unassembled WGS sequence"/>
</dbReference>
<dbReference type="PROSITE" id="PS51257">
    <property type="entry name" value="PROKAR_LIPOPROTEIN"/>
    <property type="match status" value="1"/>
</dbReference>
<dbReference type="RefSeq" id="WP_171183718.1">
    <property type="nucleotide sequence ID" value="NZ_WTPX01000012.1"/>
</dbReference>
<name>A0ABX1V931_9PLAN</name>
<keyword evidence="2" id="KW-1185">Reference proteome</keyword>
<dbReference type="EMBL" id="WTPX01000012">
    <property type="protein sequence ID" value="NNJ24599.1"/>
    <property type="molecule type" value="Genomic_DNA"/>
</dbReference>
<protein>
    <submittedName>
        <fullName evidence="1">Uncharacterized protein</fullName>
    </submittedName>
</protein>